<dbReference type="InterPro" id="IPR025872">
    <property type="entry name" value="RING_finger_2_prok"/>
</dbReference>
<evidence type="ECO:0000313" key="1">
    <source>
        <dbReference type="EMBL" id="BDI33085.1"/>
    </source>
</evidence>
<dbReference type="InterPro" id="IPR025874">
    <property type="entry name" value="DZR"/>
</dbReference>
<dbReference type="KEGG" id="ccot:CCAX7_51360"/>
<dbReference type="Pfam" id="PF14445">
    <property type="entry name" value="Prok-RING_2"/>
    <property type="match status" value="1"/>
</dbReference>
<dbReference type="EMBL" id="AP025739">
    <property type="protein sequence ID" value="BDI33085.1"/>
    <property type="molecule type" value="Genomic_DNA"/>
</dbReference>
<sequence>MAVIKFVQNYNDLSTDQGYQFRFHCDHCGNGYESTYQPNKMGMAGDLLRAAGGLFGGLLGSVGNSTYEIQRAVGGPAHDKALQEAVNEISPLFSQCRRCGQWRCKDVCWNDQKGLCKSCAPLLAEEIASAQATAARDQVYTKAQETDQTQGANLSVQATATCPHCAAPSGTGKFCAECGGVLAATLNCVSCSAEIPSSAKFCPECGSRPRG</sequence>
<accession>A0A402CPI7</accession>
<proteinExistence type="predicted"/>
<keyword evidence="2" id="KW-1185">Reference proteome</keyword>
<dbReference type="Proteomes" id="UP000287394">
    <property type="component" value="Chromosome"/>
</dbReference>
<evidence type="ECO:0000313" key="2">
    <source>
        <dbReference type="Proteomes" id="UP000287394"/>
    </source>
</evidence>
<dbReference type="AlphaFoldDB" id="A0A402CPI7"/>
<reference evidence="1 2" key="1">
    <citation type="journal article" date="2019" name="Int. J. Syst. Evol. Microbiol.">
        <title>Capsulimonas corticalis gen. nov., sp. nov., an aerobic capsulated bacterium, of a novel bacterial order, Capsulimonadales ord. nov., of the class Armatimonadia of the phylum Armatimonadetes.</title>
        <authorList>
            <person name="Li J."/>
            <person name="Kudo C."/>
            <person name="Tonouchi A."/>
        </authorList>
    </citation>
    <scope>NUCLEOTIDE SEQUENCE [LARGE SCALE GENOMIC DNA]</scope>
    <source>
        <strain evidence="1 2">AX-7</strain>
    </source>
</reference>
<dbReference type="RefSeq" id="WP_119319244.1">
    <property type="nucleotide sequence ID" value="NZ_AP025739.1"/>
</dbReference>
<dbReference type="Pfam" id="PF12773">
    <property type="entry name" value="DZR"/>
    <property type="match status" value="1"/>
</dbReference>
<dbReference type="OrthoDB" id="9788304at2"/>
<name>A0A402CPI7_9BACT</name>
<gene>
    <name evidence="1" type="ORF">CCAX7_51360</name>
</gene>
<protein>
    <submittedName>
        <fullName evidence="1">Uncharacterized protein</fullName>
    </submittedName>
</protein>
<organism evidence="1 2">
    <name type="scientific">Capsulimonas corticalis</name>
    <dbReference type="NCBI Taxonomy" id="2219043"/>
    <lineage>
        <taxon>Bacteria</taxon>
        <taxon>Bacillati</taxon>
        <taxon>Armatimonadota</taxon>
        <taxon>Armatimonadia</taxon>
        <taxon>Capsulimonadales</taxon>
        <taxon>Capsulimonadaceae</taxon>
        <taxon>Capsulimonas</taxon>
    </lineage>
</organism>